<accession>A0ACD5DGT7</accession>
<proteinExistence type="predicted"/>
<gene>
    <name evidence="1" type="ORF">O0236_003745</name>
</gene>
<organism evidence="1 2">
    <name type="scientific">Lentilactobacillus terminaliae</name>
    <dbReference type="NCBI Taxonomy" id="3003483"/>
    <lineage>
        <taxon>Bacteria</taxon>
        <taxon>Bacillati</taxon>
        <taxon>Bacillota</taxon>
        <taxon>Bacilli</taxon>
        <taxon>Lactobacillales</taxon>
        <taxon>Lactobacillaceae</taxon>
        <taxon>Lentilactobacillus</taxon>
    </lineage>
</organism>
<reference evidence="1" key="1">
    <citation type="submission" date="2024-08" db="EMBL/GenBank/DDBJ databases">
        <title>Lentilactobacillus sp. nov., isolated from tree bark.</title>
        <authorList>
            <person name="Phuengjayaem S."/>
            <person name="Tanasupawat S."/>
        </authorList>
    </citation>
    <scope>NUCLEOTIDE SEQUENCE</scope>
    <source>
        <strain evidence="1">SPB1-3</strain>
    </source>
</reference>
<name>A0ACD5DGT7_9LACO</name>
<sequence>MNKIIRRVLIAILISVAFVLMLSTSSKMAVRLDLLLWGNPIYAIESNPYNDKDAAELFPHKKGIMVYSVSPKYSIDPFYSTGDPLYTFIIHKYWIFKVAEPTMTP</sequence>
<dbReference type="EMBL" id="CP168151">
    <property type="protein sequence ID" value="XFD40426.1"/>
    <property type="molecule type" value="Genomic_DNA"/>
</dbReference>
<keyword evidence="2" id="KW-1185">Reference proteome</keyword>
<protein>
    <submittedName>
        <fullName evidence="1">Uncharacterized protein</fullName>
    </submittedName>
</protein>
<evidence type="ECO:0000313" key="2">
    <source>
        <dbReference type="Proteomes" id="UP001149860"/>
    </source>
</evidence>
<dbReference type="Proteomes" id="UP001149860">
    <property type="component" value="Chromosome"/>
</dbReference>
<evidence type="ECO:0000313" key="1">
    <source>
        <dbReference type="EMBL" id="XFD40426.1"/>
    </source>
</evidence>